<dbReference type="Proteomes" id="UP000308652">
    <property type="component" value="Unassembled WGS sequence"/>
</dbReference>
<evidence type="ECO:0000256" key="4">
    <source>
        <dbReference type="SAM" id="MobiDB-lite"/>
    </source>
</evidence>
<dbReference type="STRING" id="68775.A0A5C3LPA6"/>
<dbReference type="InterPro" id="IPR015943">
    <property type="entry name" value="WD40/YVTN_repeat-like_dom_sf"/>
</dbReference>
<dbReference type="PROSITE" id="PS50082">
    <property type="entry name" value="WD_REPEATS_2"/>
    <property type="match status" value="7"/>
</dbReference>
<dbReference type="InterPro" id="IPR001680">
    <property type="entry name" value="WD40_rpt"/>
</dbReference>
<organism evidence="5 6">
    <name type="scientific">Crucibulum laeve</name>
    <dbReference type="NCBI Taxonomy" id="68775"/>
    <lineage>
        <taxon>Eukaryota</taxon>
        <taxon>Fungi</taxon>
        <taxon>Dikarya</taxon>
        <taxon>Basidiomycota</taxon>
        <taxon>Agaricomycotina</taxon>
        <taxon>Agaricomycetes</taxon>
        <taxon>Agaricomycetidae</taxon>
        <taxon>Agaricales</taxon>
        <taxon>Agaricineae</taxon>
        <taxon>Nidulariaceae</taxon>
        <taxon>Crucibulum</taxon>
    </lineage>
</organism>
<reference evidence="5 6" key="1">
    <citation type="journal article" date="2019" name="Nat. Ecol. Evol.">
        <title>Megaphylogeny resolves global patterns of mushroom evolution.</title>
        <authorList>
            <person name="Varga T."/>
            <person name="Krizsan K."/>
            <person name="Foldi C."/>
            <person name="Dima B."/>
            <person name="Sanchez-Garcia M."/>
            <person name="Sanchez-Ramirez S."/>
            <person name="Szollosi G.J."/>
            <person name="Szarkandi J.G."/>
            <person name="Papp V."/>
            <person name="Albert L."/>
            <person name="Andreopoulos W."/>
            <person name="Angelini C."/>
            <person name="Antonin V."/>
            <person name="Barry K.W."/>
            <person name="Bougher N.L."/>
            <person name="Buchanan P."/>
            <person name="Buyck B."/>
            <person name="Bense V."/>
            <person name="Catcheside P."/>
            <person name="Chovatia M."/>
            <person name="Cooper J."/>
            <person name="Damon W."/>
            <person name="Desjardin D."/>
            <person name="Finy P."/>
            <person name="Geml J."/>
            <person name="Haridas S."/>
            <person name="Hughes K."/>
            <person name="Justo A."/>
            <person name="Karasinski D."/>
            <person name="Kautmanova I."/>
            <person name="Kiss B."/>
            <person name="Kocsube S."/>
            <person name="Kotiranta H."/>
            <person name="LaButti K.M."/>
            <person name="Lechner B.E."/>
            <person name="Liimatainen K."/>
            <person name="Lipzen A."/>
            <person name="Lukacs Z."/>
            <person name="Mihaltcheva S."/>
            <person name="Morgado L.N."/>
            <person name="Niskanen T."/>
            <person name="Noordeloos M.E."/>
            <person name="Ohm R.A."/>
            <person name="Ortiz-Santana B."/>
            <person name="Ovrebo C."/>
            <person name="Racz N."/>
            <person name="Riley R."/>
            <person name="Savchenko A."/>
            <person name="Shiryaev A."/>
            <person name="Soop K."/>
            <person name="Spirin V."/>
            <person name="Szebenyi C."/>
            <person name="Tomsovsky M."/>
            <person name="Tulloss R.E."/>
            <person name="Uehling J."/>
            <person name="Grigoriev I.V."/>
            <person name="Vagvolgyi C."/>
            <person name="Papp T."/>
            <person name="Martin F.M."/>
            <person name="Miettinen O."/>
            <person name="Hibbett D.S."/>
            <person name="Nagy L.G."/>
        </authorList>
    </citation>
    <scope>NUCLEOTIDE SEQUENCE [LARGE SCALE GENOMIC DNA]</scope>
    <source>
        <strain evidence="5 6">CBS 166.37</strain>
    </source>
</reference>
<feature type="compositionally biased region" description="Low complexity" evidence="4">
    <location>
        <begin position="1"/>
        <end position="21"/>
    </location>
</feature>
<dbReference type="OrthoDB" id="538223at2759"/>
<accession>A0A5C3LPA6</accession>
<dbReference type="AlphaFoldDB" id="A0A5C3LPA6"/>
<dbReference type="CDD" id="cd00200">
    <property type="entry name" value="WD40"/>
    <property type="match status" value="1"/>
</dbReference>
<dbReference type="SUPFAM" id="SSF50978">
    <property type="entry name" value="WD40 repeat-like"/>
    <property type="match status" value="1"/>
</dbReference>
<keyword evidence="1 3" id="KW-0853">WD repeat</keyword>
<gene>
    <name evidence="5" type="ORF">BDQ12DRAFT_738378</name>
</gene>
<feature type="repeat" description="WD" evidence="3">
    <location>
        <begin position="298"/>
        <end position="330"/>
    </location>
</feature>
<feature type="repeat" description="WD" evidence="3">
    <location>
        <begin position="120"/>
        <end position="161"/>
    </location>
</feature>
<dbReference type="SMART" id="SM00320">
    <property type="entry name" value="WD40"/>
    <property type="match status" value="7"/>
</dbReference>
<feature type="repeat" description="WD" evidence="3">
    <location>
        <begin position="77"/>
        <end position="118"/>
    </location>
</feature>
<dbReference type="PANTHER" id="PTHR19879">
    <property type="entry name" value="TRANSCRIPTION INITIATION FACTOR TFIID"/>
    <property type="match status" value="1"/>
</dbReference>
<proteinExistence type="predicted"/>
<feature type="repeat" description="WD" evidence="3">
    <location>
        <begin position="248"/>
        <end position="289"/>
    </location>
</feature>
<feature type="repeat" description="WD" evidence="3">
    <location>
        <begin position="208"/>
        <end position="246"/>
    </location>
</feature>
<name>A0A5C3LPA6_9AGAR</name>
<evidence type="ECO:0000313" key="5">
    <source>
        <dbReference type="EMBL" id="TFK34113.1"/>
    </source>
</evidence>
<dbReference type="PANTHER" id="PTHR19879:SF9">
    <property type="entry name" value="TRANSCRIPTION INITIATION FACTOR TFIID SUBUNIT 5"/>
    <property type="match status" value="1"/>
</dbReference>
<feature type="repeat" description="WD" evidence="3">
    <location>
        <begin position="163"/>
        <end position="204"/>
    </location>
</feature>
<evidence type="ECO:0000256" key="2">
    <source>
        <dbReference type="ARBA" id="ARBA00022737"/>
    </source>
</evidence>
<dbReference type="Gene3D" id="2.130.10.10">
    <property type="entry name" value="YVTN repeat-like/Quinoprotein amine dehydrogenase"/>
    <property type="match status" value="4"/>
</dbReference>
<evidence type="ECO:0000313" key="6">
    <source>
        <dbReference type="Proteomes" id="UP000308652"/>
    </source>
</evidence>
<feature type="repeat" description="WD" evidence="3">
    <location>
        <begin position="34"/>
        <end position="75"/>
    </location>
</feature>
<dbReference type="PROSITE" id="PS50294">
    <property type="entry name" value="WD_REPEATS_REGION"/>
    <property type="match status" value="6"/>
</dbReference>
<feature type="region of interest" description="Disordered" evidence="4">
    <location>
        <begin position="1"/>
        <end position="23"/>
    </location>
</feature>
<keyword evidence="6" id="KW-1185">Reference proteome</keyword>
<dbReference type="InterPro" id="IPR019775">
    <property type="entry name" value="WD40_repeat_CS"/>
</dbReference>
<sequence>MEQNSSYSYESSETYSTSGSEKPIKPSQNLLKVLEGHIDDISSVAYSPDGQFIASGCRDNTIGIWSSETGLEAMEPLKGHNDSVWSVMFSPSGKCILSGSGDNSICIWDTNTGQMIGEPFEGHTAIVWSAAYSPDGRNIVSGSGDKTIRIWDVETGKTIVGPLEGHSEPVRSVSYSPNGRYIVSASWDSTVRIWDAITGVQVLEPLVHPYAVEHAVYSPNGKYIASACGDVNIYLWDSETGTQIIESMKGHSYAATCVSFSPNGELLASCSHDRTIRVWNIESGKESVQFGTEAIQTLEGHTEDVNSIAFSPDGKYIVSGSDDKTVRIWEASILDDNESWFLQTDASKVPELDEAKLSEDNESTISNSEISDYQPGRHEEDMFSYKLSGGNIYEELRIVSSTRTGEEQHQERYIITAESSEATNSVEHYINETSHTHKEQQHFAGISESSSPAHQRYAPISHRLPQSLPRSSSAGPSVSPLCGLYHSREPVRFQDAIGDEHCEGEFDSGEEQREQGGDLVWCYEYLLEMYAFVRSEDRGKMEEDKEKSRTCRFVYGDETEQDTLTEKLGKGN</sequence>
<dbReference type="EMBL" id="ML213636">
    <property type="protein sequence ID" value="TFK34113.1"/>
    <property type="molecule type" value="Genomic_DNA"/>
</dbReference>
<evidence type="ECO:0000256" key="1">
    <source>
        <dbReference type="ARBA" id="ARBA00022574"/>
    </source>
</evidence>
<protein>
    <submittedName>
        <fullName evidence="5">WD40-repeat-containing domain protein</fullName>
    </submittedName>
</protein>
<dbReference type="InterPro" id="IPR036322">
    <property type="entry name" value="WD40_repeat_dom_sf"/>
</dbReference>
<dbReference type="PROSITE" id="PS00678">
    <property type="entry name" value="WD_REPEATS_1"/>
    <property type="match status" value="4"/>
</dbReference>
<dbReference type="Pfam" id="PF00400">
    <property type="entry name" value="WD40"/>
    <property type="match status" value="7"/>
</dbReference>
<evidence type="ECO:0000256" key="3">
    <source>
        <dbReference type="PROSITE-ProRule" id="PRU00221"/>
    </source>
</evidence>
<dbReference type="InterPro" id="IPR020472">
    <property type="entry name" value="WD40_PAC1"/>
</dbReference>
<keyword evidence="2" id="KW-0677">Repeat</keyword>
<dbReference type="PRINTS" id="PR00320">
    <property type="entry name" value="GPROTEINBRPT"/>
</dbReference>